<organism evidence="2 3">
    <name type="scientific">Eleutherodactylus coqui</name>
    <name type="common">Puerto Rican coqui</name>
    <dbReference type="NCBI Taxonomy" id="57060"/>
    <lineage>
        <taxon>Eukaryota</taxon>
        <taxon>Metazoa</taxon>
        <taxon>Chordata</taxon>
        <taxon>Craniata</taxon>
        <taxon>Vertebrata</taxon>
        <taxon>Euteleostomi</taxon>
        <taxon>Amphibia</taxon>
        <taxon>Batrachia</taxon>
        <taxon>Anura</taxon>
        <taxon>Neobatrachia</taxon>
        <taxon>Hyloidea</taxon>
        <taxon>Eleutherodactylidae</taxon>
        <taxon>Eleutherodactylinae</taxon>
        <taxon>Eleutherodactylus</taxon>
        <taxon>Eleutherodactylus</taxon>
    </lineage>
</organism>
<evidence type="ECO:0000256" key="1">
    <source>
        <dbReference type="SAM" id="MobiDB-lite"/>
    </source>
</evidence>
<dbReference type="Proteomes" id="UP000770717">
    <property type="component" value="Unassembled WGS sequence"/>
</dbReference>
<evidence type="ECO:0000313" key="3">
    <source>
        <dbReference type="Proteomes" id="UP000770717"/>
    </source>
</evidence>
<gene>
    <name evidence="2" type="ORF">GDO78_006102</name>
</gene>
<feature type="region of interest" description="Disordered" evidence="1">
    <location>
        <begin position="1"/>
        <end position="29"/>
    </location>
</feature>
<name>A0A8J6FNH5_ELECQ</name>
<protein>
    <submittedName>
        <fullName evidence="2">Uncharacterized protein</fullName>
    </submittedName>
</protein>
<evidence type="ECO:0000313" key="2">
    <source>
        <dbReference type="EMBL" id="KAG9490591.1"/>
    </source>
</evidence>
<dbReference type="EMBL" id="WNTK01000002">
    <property type="protein sequence ID" value="KAG9490591.1"/>
    <property type="molecule type" value="Genomic_DNA"/>
</dbReference>
<accession>A0A8J6FNH5</accession>
<reference evidence="2" key="1">
    <citation type="thesis" date="2020" institute="ProQuest LLC" country="789 East Eisenhower Parkway, Ann Arbor, MI, USA">
        <title>Comparative Genomics and Chromosome Evolution.</title>
        <authorList>
            <person name="Mudd A.B."/>
        </authorList>
    </citation>
    <scope>NUCLEOTIDE SEQUENCE</scope>
    <source>
        <strain evidence="2">HN-11 Male</strain>
        <tissue evidence="2">Kidney and liver</tissue>
    </source>
</reference>
<sequence>MSTSAQREHSKGQAVSRKESAIPQSVAMSQGRGNMDFVHVITHTLIREHIVISGQSKKTSTYLSKHFSTPFNPADATVIADHGI</sequence>
<feature type="compositionally biased region" description="Basic and acidic residues" evidence="1">
    <location>
        <begin position="1"/>
        <end position="20"/>
    </location>
</feature>
<keyword evidence="3" id="KW-1185">Reference proteome</keyword>
<proteinExistence type="predicted"/>
<comment type="caution">
    <text evidence="2">The sequence shown here is derived from an EMBL/GenBank/DDBJ whole genome shotgun (WGS) entry which is preliminary data.</text>
</comment>
<dbReference type="AlphaFoldDB" id="A0A8J6FNH5"/>